<dbReference type="PANTHER" id="PTHR47027">
    <property type="entry name" value="REVERSE TRANSCRIPTASE DOMAIN-CONTAINING PROTEIN"/>
    <property type="match status" value="1"/>
</dbReference>
<proteinExistence type="predicted"/>
<sequence length="896" mass="102383">MCAVRLNGSVRRRKDCTTRRCLFVISAYAPTDCSSDETKDEFYQKLSSLVRKAKRSDIVVLAGDFNAQVGKLCQSEKDVGGTYGVPCQRTDNGDRLLQFCSDNHLFLVSTNFKHKERHCLTWRPPSSNQRWTQIDHIAISYRWRGSVGDCRSFWNTCVDTDHALVRARVCLRLNGRRKQLAVKPSRPQLDQETKSLFEEELAKRISEFDSCAHPGEAWKNIQSAIDTAVKAVNKANPKVSKNHWISTASSELIDARRLIPASSEFNEERKLHKRKLTKSLRKDREQWWVTKAKEMEKALAIGNTRQLFRLITESGGRRQFISETISEKNGSLISSQDRRLERWKEHFEEQFNLPTATLNLPAIHHVPEWDIDTGPPSVGEVTKAISNLKRGKAAGPDGIIPEVFKYGGDILVCRLTEVLGKVWESETVPSDWGKSLIIPIFKKGNKSSCDNHRGISLTNIVSKILGSVIMHRLSRTREEQTRENQAGFRPGRGCIDHIFTLRQILEHRHTFRRPTIVIFLDLKAAFDSVDRKVLWQCLTVKGVPRKYIALIKALYSNSRSRVRAYGELSSELVTTSGVRQGCPLSPFLFNFIIDMLMEVSLTERSDLGIDLLPGNNLMDLEYADDIVLLGEDADKMQSLLNTLSSNLRMFGMRFAPAKCKMLLQDWTTSTPNLVIGSEVIEHVDHFTYLGSCISTNGLIGDEISARIRKARAAFADLHHLWRRRDIRLSTKGRVYCSSVRSVLLYGSETWPIRVEDMKRLTAFDHRCLRSLSHVRWFHKVSNVDVRRRVLGKEGKSIDEAIKLHRLRWLGHVLRMPNHRLPRRALLADIGSGWKRASGGQTKTWHQSMKSLTVKLSQVGRCRLPGWGPRDSRNQWLETIGDMAQNRCQWRRCIQSL</sequence>
<dbReference type="AlphaFoldDB" id="A0AA85ISH4"/>
<dbReference type="PANTHER" id="PTHR47027:SF20">
    <property type="entry name" value="REVERSE TRANSCRIPTASE-LIKE PROTEIN WITH RNA-DIRECTED DNA POLYMERASE DOMAIN"/>
    <property type="match status" value="1"/>
</dbReference>
<dbReference type="InterPro" id="IPR000477">
    <property type="entry name" value="RT_dom"/>
</dbReference>
<accession>A0AA85ISH4</accession>
<dbReference type="Pfam" id="PF00078">
    <property type="entry name" value="RVT_1"/>
    <property type="match status" value="1"/>
</dbReference>
<reference evidence="3" key="2">
    <citation type="submission" date="2023-11" db="UniProtKB">
        <authorList>
            <consortium name="WormBaseParasite"/>
        </authorList>
    </citation>
    <scope>IDENTIFICATION</scope>
</reference>
<evidence type="ECO:0000313" key="3">
    <source>
        <dbReference type="WBParaSite" id="TREG1_107600.1"/>
    </source>
</evidence>
<dbReference type="SUPFAM" id="SSF56219">
    <property type="entry name" value="DNase I-like"/>
    <property type="match status" value="1"/>
</dbReference>
<keyword evidence="2" id="KW-1185">Reference proteome</keyword>
<name>A0AA85ISH4_TRIRE</name>
<dbReference type="WBParaSite" id="TREG1_107600.1">
    <property type="protein sequence ID" value="TREG1_107600.1"/>
    <property type="gene ID" value="TREG1_107600"/>
</dbReference>
<dbReference type="Gene3D" id="3.60.10.10">
    <property type="entry name" value="Endonuclease/exonuclease/phosphatase"/>
    <property type="match status" value="1"/>
</dbReference>
<protein>
    <recommendedName>
        <fullName evidence="1">Reverse transcriptase domain-containing protein</fullName>
    </recommendedName>
</protein>
<reference evidence="2" key="1">
    <citation type="submission" date="2022-06" db="EMBL/GenBank/DDBJ databases">
        <authorList>
            <person name="Berger JAMES D."/>
            <person name="Berger JAMES D."/>
        </authorList>
    </citation>
    <scope>NUCLEOTIDE SEQUENCE [LARGE SCALE GENOMIC DNA]</scope>
</reference>
<dbReference type="CDD" id="cd01650">
    <property type="entry name" value="RT_nLTR_like"/>
    <property type="match status" value="1"/>
</dbReference>
<evidence type="ECO:0000313" key="2">
    <source>
        <dbReference type="Proteomes" id="UP000050795"/>
    </source>
</evidence>
<dbReference type="SUPFAM" id="SSF56672">
    <property type="entry name" value="DNA/RNA polymerases"/>
    <property type="match status" value="1"/>
</dbReference>
<dbReference type="InterPro" id="IPR043502">
    <property type="entry name" value="DNA/RNA_pol_sf"/>
</dbReference>
<feature type="domain" description="Reverse transcriptase" evidence="1">
    <location>
        <begin position="421"/>
        <end position="693"/>
    </location>
</feature>
<organism evidence="2 3">
    <name type="scientific">Trichobilharzia regenti</name>
    <name type="common">Nasal bird schistosome</name>
    <dbReference type="NCBI Taxonomy" id="157069"/>
    <lineage>
        <taxon>Eukaryota</taxon>
        <taxon>Metazoa</taxon>
        <taxon>Spiralia</taxon>
        <taxon>Lophotrochozoa</taxon>
        <taxon>Platyhelminthes</taxon>
        <taxon>Trematoda</taxon>
        <taxon>Digenea</taxon>
        <taxon>Strigeidida</taxon>
        <taxon>Schistosomatoidea</taxon>
        <taxon>Schistosomatidae</taxon>
        <taxon>Trichobilharzia</taxon>
    </lineage>
</organism>
<dbReference type="InterPro" id="IPR036691">
    <property type="entry name" value="Endo/exonu/phosph_ase_sf"/>
</dbReference>
<dbReference type="Proteomes" id="UP000050795">
    <property type="component" value="Unassembled WGS sequence"/>
</dbReference>
<evidence type="ECO:0000259" key="1">
    <source>
        <dbReference type="PROSITE" id="PS50878"/>
    </source>
</evidence>
<dbReference type="PROSITE" id="PS50878">
    <property type="entry name" value="RT_POL"/>
    <property type="match status" value="1"/>
</dbReference>